<name>A0AC60R343_IXOPE</name>
<keyword evidence="2" id="KW-1185">Reference proteome</keyword>
<dbReference type="Proteomes" id="UP000805193">
    <property type="component" value="Unassembled WGS sequence"/>
</dbReference>
<protein>
    <submittedName>
        <fullName evidence="1">Uncharacterized protein</fullName>
    </submittedName>
</protein>
<evidence type="ECO:0000313" key="1">
    <source>
        <dbReference type="EMBL" id="KAG0445258.1"/>
    </source>
</evidence>
<proteinExistence type="predicted"/>
<reference evidence="1 2" key="1">
    <citation type="journal article" date="2020" name="Cell">
        <title>Large-Scale Comparative Analyses of Tick Genomes Elucidate Their Genetic Diversity and Vector Capacities.</title>
        <authorList>
            <consortium name="Tick Genome and Microbiome Consortium (TIGMIC)"/>
            <person name="Jia N."/>
            <person name="Wang J."/>
            <person name="Shi W."/>
            <person name="Du L."/>
            <person name="Sun Y."/>
            <person name="Zhan W."/>
            <person name="Jiang J.F."/>
            <person name="Wang Q."/>
            <person name="Zhang B."/>
            <person name="Ji P."/>
            <person name="Bell-Sakyi L."/>
            <person name="Cui X.M."/>
            <person name="Yuan T.T."/>
            <person name="Jiang B.G."/>
            <person name="Yang W.F."/>
            <person name="Lam T.T."/>
            <person name="Chang Q.C."/>
            <person name="Ding S.J."/>
            <person name="Wang X.J."/>
            <person name="Zhu J.G."/>
            <person name="Ruan X.D."/>
            <person name="Zhao L."/>
            <person name="Wei J.T."/>
            <person name="Ye R.Z."/>
            <person name="Que T.C."/>
            <person name="Du C.H."/>
            <person name="Zhou Y.H."/>
            <person name="Cheng J.X."/>
            <person name="Dai P.F."/>
            <person name="Guo W.B."/>
            <person name="Han X.H."/>
            <person name="Huang E.J."/>
            <person name="Li L.F."/>
            <person name="Wei W."/>
            <person name="Gao Y.C."/>
            <person name="Liu J.Z."/>
            <person name="Shao H.Z."/>
            <person name="Wang X."/>
            <person name="Wang C.C."/>
            <person name="Yang T.C."/>
            <person name="Huo Q.B."/>
            <person name="Li W."/>
            <person name="Chen H.Y."/>
            <person name="Chen S.E."/>
            <person name="Zhou L.G."/>
            <person name="Ni X.B."/>
            <person name="Tian J.H."/>
            <person name="Sheng Y."/>
            <person name="Liu T."/>
            <person name="Pan Y.S."/>
            <person name="Xia L.Y."/>
            <person name="Li J."/>
            <person name="Zhao F."/>
            <person name="Cao W.C."/>
        </authorList>
    </citation>
    <scope>NUCLEOTIDE SEQUENCE [LARGE SCALE GENOMIC DNA]</scope>
    <source>
        <strain evidence="1">Iper-2018</strain>
    </source>
</reference>
<accession>A0AC60R343</accession>
<dbReference type="EMBL" id="JABSTQ010000666">
    <property type="protein sequence ID" value="KAG0445258.1"/>
    <property type="molecule type" value="Genomic_DNA"/>
</dbReference>
<comment type="caution">
    <text evidence="1">The sequence shown here is derived from an EMBL/GenBank/DDBJ whole genome shotgun (WGS) entry which is preliminary data.</text>
</comment>
<organism evidence="1 2">
    <name type="scientific">Ixodes persulcatus</name>
    <name type="common">Taiga tick</name>
    <dbReference type="NCBI Taxonomy" id="34615"/>
    <lineage>
        <taxon>Eukaryota</taxon>
        <taxon>Metazoa</taxon>
        <taxon>Ecdysozoa</taxon>
        <taxon>Arthropoda</taxon>
        <taxon>Chelicerata</taxon>
        <taxon>Arachnida</taxon>
        <taxon>Acari</taxon>
        <taxon>Parasitiformes</taxon>
        <taxon>Ixodida</taxon>
        <taxon>Ixodoidea</taxon>
        <taxon>Ixodidae</taxon>
        <taxon>Ixodinae</taxon>
        <taxon>Ixodes</taxon>
    </lineage>
</organism>
<sequence>MLSLSLLLKSFYLPHTYHMVVAEKPPARTLVVNLGRHLAQPIVPQDLELTSGDTRTEGSWAMMSPHKLSARTRWNSWPRDMCTEFEMCSTWSQFDLHAALTMEASAAAINLRAASRDVNPSLGEIGVGKAQLEGLNLLHRLVSPGLVLEEE</sequence>
<evidence type="ECO:0000313" key="2">
    <source>
        <dbReference type="Proteomes" id="UP000805193"/>
    </source>
</evidence>
<gene>
    <name evidence="1" type="ORF">HPB47_017723</name>
</gene>